<reference evidence="8 9" key="1">
    <citation type="journal article" date="2012" name="Genome Biol.">
        <title>Genome and low-iron response of an oceanic diatom adapted to chronic iron limitation.</title>
        <authorList>
            <person name="Lommer M."/>
            <person name="Specht M."/>
            <person name="Roy A.S."/>
            <person name="Kraemer L."/>
            <person name="Andreson R."/>
            <person name="Gutowska M.A."/>
            <person name="Wolf J."/>
            <person name="Bergner S.V."/>
            <person name="Schilhabel M.B."/>
            <person name="Klostermeier U.C."/>
            <person name="Beiko R.G."/>
            <person name="Rosenstiel P."/>
            <person name="Hippler M."/>
            <person name="Laroche J."/>
        </authorList>
    </citation>
    <scope>NUCLEOTIDE SEQUENCE [LARGE SCALE GENOMIC DNA]</scope>
    <source>
        <strain evidence="8 9">CCMP1005</strain>
    </source>
</reference>
<feature type="transmembrane region" description="Helical" evidence="6">
    <location>
        <begin position="464"/>
        <end position="484"/>
    </location>
</feature>
<dbReference type="eggNOG" id="KOG1304">
    <property type="taxonomic scope" value="Eukaryota"/>
</dbReference>
<feature type="domain" description="Amino acid transporter transmembrane" evidence="7">
    <location>
        <begin position="331"/>
        <end position="741"/>
    </location>
</feature>
<gene>
    <name evidence="8" type="ORF">THAOC_12509</name>
</gene>
<keyword evidence="9" id="KW-1185">Reference proteome</keyword>
<evidence type="ECO:0000256" key="3">
    <source>
        <dbReference type="ARBA" id="ARBA00022989"/>
    </source>
</evidence>
<feature type="non-terminal residue" evidence="8">
    <location>
        <position position="1"/>
    </location>
</feature>
<feature type="transmembrane region" description="Helical" evidence="6">
    <location>
        <begin position="685"/>
        <end position="704"/>
    </location>
</feature>
<feature type="transmembrane region" description="Helical" evidence="6">
    <location>
        <begin position="491"/>
        <end position="510"/>
    </location>
</feature>
<evidence type="ECO:0000256" key="5">
    <source>
        <dbReference type="SAM" id="MobiDB-lite"/>
    </source>
</evidence>
<protein>
    <recommendedName>
        <fullName evidence="7">Amino acid transporter transmembrane domain-containing protein</fullName>
    </recommendedName>
</protein>
<evidence type="ECO:0000256" key="6">
    <source>
        <dbReference type="SAM" id="Phobius"/>
    </source>
</evidence>
<organism evidence="8 9">
    <name type="scientific">Thalassiosira oceanica</name>
    <name type="common">Marine diatom</name>
    <dbReference type="NCBI Taxonomy" id="159749"/>
    <lineage>
        <taxon>Eukaryota</taxon>
        <taxon>Sar</taxon>
        <taxon>Stramenopiles</taxon>
        <taxon>Ochrophyta</taxon>
        <taxon>Bacillariophyta</taxon>
        <taxon>Coscinodiscophyceae</taxon>
        <taxon>Thalassiosirophycidae</taxon>
        <taxon>Thalassiosirales</taxon>
        <taxon>Thalassiosiraceae</taxon>
        <taxon>Thalassiosira</taxon>
    </lineage>
</organism>
<keyword evidence="3 6" id="KW-1133">Transmembrane helix</keyword>
<feature type="transmembrane region" description="Helical" evidence="6">
    <location>
        <begin position="724"/>
        <end position="742"/>
    </location>
</feature>
<evidence type="ECO:0000256" key="2">
    <source>
        <dbReference type="ARBA" id="ARBA00022692"/>
    </source>
</evidence>
<dbReference type="GO" id="GO:0015179">
    <property type="term" value="F:L-amino acid transmembrane transporter activity"/>
    <property type="evidence" value="ECO:0007669"/>
    <property type="project" value="TreeGrafter"/>
</dbReference>
<dbReference type="Proteomes" id="UP000266841">
    <property type="component" value="Unassembled WGS sequence"/>
</dbReference>
<keyword evidence="2 6" id="KW-0812">Transmembrane</keyword>
<dbReference type="PANTHER" id="PTHR22950:SF349">
    <property type="entry name" value="AMINO ACID TRANSPORTER TRANSMEMBRANE DOMAIN-CONTAINING PROTEIN"/>
    <property type="match status" value="1"/>
</dbReference>
<name>K0T7X8_THAOC</name>
<evidence type="ECO:0000313" key="9">
    <source>
        <dbReference type="Proteomes" id="UP000266841"/>
    </source>
</evidence>
<comment type="caution">
    <text evidence="8">The sequence shown here is derived from an EMBL/GenBank/DDBJ whole genome shotgun (WGS) entry which is preliminary data.</text>
</comment>
<feature type="transmembrane region" description="Helical" evidence="6">
    <location>
        <begin position="537"/>
        <end position="559"/>
    </location>
</feature>
<evidence type="ECO:0000313" key="8">
    <source>
        <dbReference type="EMBL" id="EJK66567.1"/>
    </source>
</evidence>
<evidence type="ECO:0000259" key="7">
    <source>
        <dbReference type="Pfam" id="PF01490"/>
    </source>
</evidence>
<dbReference type="GO" id="GO:0005774">
    <property type="term" value="C:vacuolar membrane"/>
    <property type="evidence" value="ECO:0007669"/>
    <property type="project" value="TreeGrafter"/>
</dbReference>
<comment type="subcellular location">
    <subcellularLocation>
        <location evidence="1">Membrane</location>
        <topology evidence="1">Multi-pass membrane protein</topology>
    </subcellularLocation>
</comment>
<dbReference type="EMBL" id="AGNL01014744">
    <property type="protein sequence ID" value="EJK66567.1"/>
    <property type="molecule type" value="Genomic_DNA"/>
</dbReference>
<accession>K0T7X8</accession>
<keyword evidence="4 6" id="KW-0472">Membrane</keyword>
<feature type="transmembrane region" description="Helical" evidence="6">
    <location>
        <begin position="616"/>
        <end position="639"/>
    </location>
</feature>
<feature type="transmembrane region" description="Helical" evidence="6">
    <location>
        <begin position="362"/>
        <end position="383"/>
    </location>
</feature>
<dbReference type="Pfam" id="PF01490">
    <property type="entry name" value="Aa_trans"/>
    <property type="match status" value="1"/>
</dbReference>
<feature type="transmembrane region" description="Helical" evidence="6">
    <location>
        <begin position="579"/>
        <end position="596"/>
    </location>
</feature>
<dbReference type="InterPro" id="IPR013057">
    <property type="entry name" value="AA_transpt_TM"/>
</dbReference>
<feature type="region of interest" description="Disordered" evidence="5">
    <location>
        <begin position="215"/>
        <end position="236"/>
    </location>
</feature>
<dbReference type="OrthoDB" id="1684102at2759"/>
<feature type="region of interest" description="Disordered" evidence="5">
    <location>
        <begin position="1"/>
        <end position="38"/>
    </location>
</feature>
<feature type="transmembrane region" description="Helical" evidence="6">
    <location>
        <begin position="417"/>
        <end position="444"/>
    </location>
</feature>
<evidence type="ECO:0000256" key="1">
    <source>
        <dbReference type="ARBA" id="ARBA00004141"/>
    </source>
</evidence>
<evidence type="ECO:0000256" key="4">
    <source>
        <dbReference type="ARBA" id="ARBA00023136"/>
    </source>
</evidence>
<dbReference type="AlphaFoldDB" id="K0T7X8"/>
<sequence length="747" mass="79196">KEDPSLSPDCSELAKAVDSSSLRRPRFRRNDRTLSDQESGVFSSPIVCCTHKSDASGGYSDPTEAREGQQRAQLYIWVNLTPSFANESMFGVSISEPKHPTSYFFRKAGQCRSTAGSRVRDTCNHCQFRVVALYLHRNLGWVNSPIDSHLRGPPGPAGPAHITFRWGGSVHMGLSRGGCLPGSKFDPDVMVLPGSSLLRISLWWFESQVGFEADEKKRPPIADSDTQDPRAPRRNKTARMLPSIWIALLFISSAGSVHRAFSFSPTKQNRPRVASRSDARGESSPLHSNRIVEPVDEATSAGQRQRVAVGDGVPTAIEDMAVSTSLGGRGTESQTSASLNLGKCICGAGSFALPHVFLTEGLAGGTLAMTACALLAGSTMRSINESRRLVPRIDGADAPSSYVELAERSLGPGASGLVFALTMAASLGVCSTYIVFIGQTLASLSSDGLSGNVIHTLAPDVPQVSWEMGTALAVLPLSLVRNYGVFKITSALGVTAVLGGIATTLAYGLLVDPGGGLVDSLSSISEMKMWPDSLQDAFGGSFGTIAYLFCVNFLTFPIINSMKDADSEYNGAVSSAVRVIWFVNVVFAIVCLGFYGDNTQDLVLANLDNGPYLSALKLFLCVDLVFTFPVVFSSGRQILENALLGSKGESGDDSVDLQRAAITSGAVAACFGLSQVGGFGVVANLVGGVAQGTLAFIVPPAMAISLSRRSRNSEDIDIEEIPQWAIAAFGAAVVSSVTYFTLAEVVR</sequence>
<proteinExistence type="predicted"/>
<dbReference type="PANTHER" id="PTHR22950">
    <property type="entry name" value="AMINO ACID TRANSPORTER"/>
    <property type="match status" value="1"/>
</dbReference>
<feature type="region of interest" description="Disordered" evidence="5">
    <location>
        <begin position="263"/>
        <end position="290"/>
    </location>
</feature>